<evidence type="ECO:0000313" key="2">
    <source>
        <dbReference type="EMBL" id="MDG0790520.1"/>
    </source>
</evidence>
<dbReference type="AlphaFoldDB" id="A0A9X4QLK0"/>
<proteinExistence type="predicted"/>
<name>A0A9X4QLK0_9BACL</name>
<dbReference type="Proteomes" id="UP001153387">
    <property type="component" value="Unassembled WGS sequence"/>
</dbReference>
<comment type="caution">
    <text evidence="2">The sequence shown here is derived from an EMBL/GenBank/DDBJ whole genome shotgun (WGS) entry which is preliminary data.</text>
</comment>
<keyword evidence="3" id="KW-1185">Reference proteome</keyword>
<keyword evidence="1" id="KW-0472">Membrane</keyword>
<keyword evidence="1" id="KW-1133">Transmembrane helix</keyword>
<protein>
    <submittedName>
        <fullName evidence="2">Uncharacterized protein</fullName>
    </submittedName>
</protein>
<gene>
    <name evidence="2" type="ORF">OMP38_06405</name>
</gene>
<feature type="transmembrane region" description="Helical" evidence="1">
    <location>
        <begin position="79"/>
        <end position="102"/>
    </location>
</feature>
<reference evidence="2 3" key="1">
    <citation type="submission" date="2022-10" db="EMBL/GenBank/DDBJ databases">
        <title>Comparative genomic analysis of Cohnella hashimotonis sp. nov., isolated from the International Space Station.</title>
        <authorList>
            <person name="Simpson A."/>
            <person name="Venkateswaran K."/>
        </authorList>
    </citation>
    <scope>NUCLEOTIDE SEQUENCE [LARGE SCALE GENOMIC DNA]</scope>
    <source>
        <strain evidence="2 3">DSM 18997</strain>
    </source>
</reference>
<dbReference type="EMBL" id="JAPDHZ010000002">
    <property type="protein sequence ID" value="MDG0790520.1"/>
    <property type="molecule type" value="Genomic_DNA"/>
</dbReference>
<evidence type="ECO:0000313" key="3">
    <source>
        <dbReference type="Proteomes" id="UP001153387"/>
    </source>
</evidence>
<accession>A0A9X4QLK0</accession>
<evidence type="ECO:0000256" key="1">
    <source>
        <dbReference type="SAM" id="Phobius"/>
    </source>
</evidence>
<feature type="transmembrane region" description="Helical" evidence="1">
    <location>
        <begin position="49"/>
        <end position="67"/>
    </location>
</feature>
<organism evidence="2 3">
    <name type="scientific">Cohnella ginsengisoli</name>
    <dbReference type="NCBI Taxonomy" id="425004"/>
    <lineage>
        <taxon>Bacteria</taxon>
        <taxon>Bacillati</taxon>
        <taxon>Bacillota</taxon>
        <taxon>Bacilli</taxon>
        <taxon>Bacillales</taxon>
        <taxon>Paenibacillaceae</taxon>
        <taxon>Cohnella</taxon>
    </lineage>
</organism>
<keyword evidence="1" id="KW-0812">Transmembrane</keyword>
<sequence length="148" mass="16095">MRRIEPSRLLLLIASSLVAVASVNGYEFVLRRHFRLSIGRWTTFRIAWIANTSNSVIGFAGVAGAALRTYLYRSRGLSVPTITACIAFLSTITITGISLLAWGGLGGAFSDRCRDSDSSLDLVCHLGDRALFARLFAVSTHPFFIPNG</sequence>